<dbReference type="GO" id="GO:0020037">
    <property type="term" value="F:heme binding"/>
    <property type="evidence" value="ECO:0007669"/>
    <property type="project" value="TreeGrafter"/>
</dbReference>
<dbReference type="InterPro" id="IPR014756">
    <property type="entry name" value="Ig_E-set"/>
</dbReference>
<accession>E8PLR1</accession>
<dbReference type="GO" id="GO:0008482">
    <property type="term" value="F:sulfite oxidase activity"/>
    <property type="evidence" value="ECO:0007669"/>
    <property type="project" value="TreeGrafter"/>
</dbReference>
<evidence type="ECO:0000256" key="4">
    <source>
        <dbReference type="ARBA" id="ARBA00023002"/>
    </source>
</evidence>
<dbReference type="SUPFAM" id="SSF56524">
    <property type="entry name" value="Oxidoreductase molybdopterin-binding domain"/>
    <property type="match status" value="1"/>
</dbReference>
<feature type="domain" description="Moybdenum cofactor oxidoreductase dimerisation" evidence="6">
    <location>
        <begin position="299"/>
        <end position="412"/>
    </location>
</feature>
<keyword evidence="3" id="KW-0479">Metal-binding</keyword>
<dbReference type="InterPro" id="IPR000572">
    <property type="entry name" value="OxRdtase_Mopterin-bd_dom"/>
</dbReference>
<evidence type="ECO:0000256" key="2">
    <source>
        <dbReference type="ARBA" id="ARBA00022505"/>
    </source>
</evidence>
<dbReference type="KEGG" id="tsc:TSC_c05140"/>
<dbReference type="GO" id="GO:0043546">
    <property type="term" value="F:molybdopterin cofactor binding"/>
    <property type="evidence" value="ECO:0007669"/>
    <property type="project" value="TreeGrafter"/>
</dbReference>
<dbReference type="PROSITE" id="PS51318">
    <property type="entry name" value="TAT"/>
    <property type="match status" value="1"/>
</dbReference>
<evidence type="ECO:0000256" key="3">
    <source>
        <dbReference type="ARBA" id="ARBA00022723"/>
    </source>
</evidence>
<keyword evidence="4" id="KW-0560">Oxidoreductase</keyword>
<dbReference type="PANTHER" id="PTHR19372:SF7">
    <property type="entry name" value="SULFITE OXIDASE, MITOCHONDRIAL"/>
    <property type="match status" value="1"/>
</dbReference>
<comment type="cofactor">
    <cofactor evidence="1">
        <name>Mo-molybdopterin</name>
        <dbReference type="ChEBI" id="CHEBI:71302"/>
    </cofactor>
</comment>
<dbReference type="GO" id="GO:0006790">
    <property type="term" value="P:sulfur compound metabolic process"/>
    <property type="evidence" value="ECO:0007669"/>
    <property type="project" value="TreeGrafter"/>
</dbReference>
<dbReference type="InterPro" id="IPR036374">
    <property type="entry name" value="OxRdtase_Mopterin-bd_sf"/>
</dbReference>
<dbReference type="GO" id="GO:0030151">
    <property type="term" value="F:molybdenum ion binding"/>
    <property type="evidence" value="ECO:0007669"/>
    <property type="project" value="InterPro"/>
</dbReference>
<dbReference type="STRING" id="743525.TSC_c05140"/>
<dbReference type="AlphaFoldDB" id="E8PLR1"/>
<proteinExistence type="predicted"/>
<dbReference type="InterPro" id="IPR006311">
    <property type="entry name" value="TAT_signal"/>
</dbReference>
<dbReference type="Gene3D" id="3.90.420.10">
    <property type="entry name" value="Oxidoreductase, molybdopterin-binding domain"/>
    <property type="match status" value="1"/>
</dbReference>
<organism evidence="7 8">
    <name type="scientific">Thermus scotoductus (strain ATCC 700910 / SA-01)</name>
    <dbReference type="NCBI Taxonomy" id="743525"/>
    <lineage>
        <taxon>Bacteria</taxon>
        <taxon>Thermotogati</taxon>
        <taxon>Deinococcota</taxon>
        <taxon>Deinococci</taxon>
        <taxon>Thermales</taxon>
        <taxon>Thermaceae</taxon>
        <taxon>Thermus</taxon>
    </lineage>
</organism>
<reference evidence="7 8" key="2">
    <citation type="journal article" date="2011" name="BMC Genomics">
        <title>Sequence of the hyperplastic genome of the naturally competent Thermus scotoductus SA-01.</title>
        <authorList>
            <person name="Gounder K."/>
            <person name="Brzuszkiewicz E."/>
            <person name="Liesegang H."/>
            <person name="Wollherr A."/>
            <person name="Daniel R."/>
            <person name="Gottschalk G."/>
            <person name="Reva O."/>
            <person name="Kumwenda B."/>
            <person name="Srivastava M."/>
            <person name="Bricio C."/>
            <person name="Berenguer J."/>
            <person name="van Heerden E."/>
            <person name="Litthauer D."/>
        </authorList>
    </citation>
    <scope>NUCLEOTIDE SEQUENCE [LARGE SCALE GENOMIC DNA]</scope>
    <source>
        <strain evidence="8">ATCC 700910 / SA-01</strain>
    </source>
</reference>
<keyword evidence="2" id="KW-0500">Molybdenum</keyword>
<gene>
    <name evidence="7" type="ordered locus">TSC_c05140</name>
</gene>
<dbReference type="Gene3D" id="2.60.40.650">
    <property type="match status" value="1"/>
</dbReference>
<reference evidence="8" key="1">
    <citation type="submission" date="2010-03" db="EMBL/GenBank/DDBJ databases">
        <title>The genome sequence of Thermus scotoductus SA-01.</title>
        <authorList>
            <person name="Gounder K."/>
            <person name="Liesegang H."/>
            <person name="Brzuszkiewicz E."/>
            <person name="Wollherr A."/>
            <person name="Daniel R."/>
            <person name="Gottschalk G."/>
            <person name="van Heerden E."/>
            <person name="Litthauer D."/>
        </authorList>
    </citation>
    <scope>NUCLEOTIDE SEQUENCE [LARGE SCALE GENOMIC DNA]</scope>
    <source>
        <strain evidence="8">ATCC 700910 / SA-01</strain>
    </source>
</reference>
<dbReference type="CDD" id="cd02110">
    <property type="entry name" value="SO_family_Moco_dimer"/>
    <property type="match status" value="1"/>
</dbReference>
<dbReference type="Pfam" id="PF00174">
    <property type="entry name" value="Oxidored_molyb"/>
    <property type="match status" value="1"/>
</dbReference>
<dbReference type="Pfam" id="PF03404">
    <property type="entry name" value="Mo-co_dimer"/>
    <property type="match status" value="1"/>
</dbReference>
<dbReference type="InterPro" id="IPR005066">
    <property type="entry name" value="MoCF_OxRdtse_dimer"/>
</dbReference>
<dbReference type="PANTHER" id="PTHR19372">
    <property type="entry name" value="SULFITE REDUCTASE"/>
    <property type="match status" value="1"/>
</dbReference>
<dbReference type="HOGENOM" id="CLU_003827_5_5_0"/>
<protein>
    <submittedName>
        <fullName evidence="7">Putative sulfite oxidase</fullName>
    </submittedName>
</protein>
<name>E8PLR1_THESS</name>
<dbReference type="InterPro" id="IPR008335">
    <property type="entry name" value="Mopterin_OxRdtase_euk"/>
</dbReference>
<evidence type="ECO:0000313" key="7">
    <source>
        <dbReference type="EMBL" id="ADW21146.1"/>
    </source>
</evidence>
<evidence type="ECO:0000259" key="5">
    <source>
        <dbReference type="Pfam" id="PF00174"/>
    </source>
</evidence>
<dbReference type="EMBL" id="CP001962">
    <property type="protein sequence ID" value="ADW21146.1"/>
    <property type="molecule type" value="Genomic_DNA"/>
</dbReference>
<dbReference type="eggNOG" id="COG2041">
    <property type="taxonomic scope" value="Bacteria"/>
</dbReference>
<dbReference type="Proteomes" id="UP000008087">
    <property type="component" value="Chromosome"/>
</dbReference>
<feature type="domain" description="Oxidoreductase molybdopterin-binding" evidence="5">
    <location>
        <begin position="98"/>
        <end position="258"/>
    </location>
</feature>
<evidence type="ECO:0000259" key="6">
    <source>
        <dbReference type="Pfam" id="PF03404"/>
    </source>
</evidence>
<sequence>MPLGRSPMEKIDRRTTLKLMGMGAALLAAGGRGLAQQAPTADQLVKGKNPKLIVLSQRPIVLETPYDLLASNPEKTPKDLLFIRNNVDLPGYNTVEGASPQGWKVEVGGLVDKPFTFEASELFAMPQTEVIMVLQCSGNGRSLFQPRPSGNPWKRGGVGNVTFRGVRLKDLLAAKGVKLGEKAFFITAHASRQGNAPEFVRSVPIQALEHALLALSMNGEPLPAVHGGPVRLVFPGYFGVNNVKWVQKIEFTEAENTTPEQMPRYRVPAIPNTHLPFLPQEPGKTYPYNFQNSRPNWLVTINSFIFAPLEGQRVQGPYVRVEGVAFNDGIVPIVSVEVSTNGGRTWHQAQLATQGKSFGWVRWQTTLYLRPGEHEVMARAWDATGRSQPLDGNIAWNERGYEYNGVMRVKFTVA</sequence>
<dbReference type="PRINTS" id="PR00407">
    <property type="entry name" value="EUMOPTERIN"/>
</dbReference>
<evidence type="ECO:0000313" key="8">
    <source>
        <dbReference type="Proteomes" id="UP000008087"/>
    </source>
</evidence>
<evidence type="ECO:0000256" key="1">
    <source>
        <dbReference type="ARBA" id="ARBA00001924"/>
    </source>
</evidence>
<dbReference type="SUPFAM" id="SSF81296">
    <property type="entry name" value="E set domains"/>
    <property type="match status" value="1"/>
</dbReference>